<dbReference type="AlphaFoldDB" id="A0AAW1DP78"/>
<comment type="caution">
    <text evidence="2">The sequence shown here is derived from an EMBL/GenBank/DDBJ whole genome shotgun (WGS) entry which is preliminary data.</text>
</comment>
<gene>
    <name evidence="2" type="ORF">O3M35_005619</name>
</gene>
<evidence type="ECO:0000313" key="3">
    <source>
        <dbReference type="Proteomes" id="UP001461498"/>
    </source>
</evidence>
<evidence type="ECO:0000256" key="1">
    <source>
        <dbReference type="SAM" id="Phobius"/>
    </source>
</evidence>
<accession>A0AAW1DP78</accession>
<dbReference type="PANTHER" id="PTHR20948:SF2">
    <property type="entry name" value="TRANSMEMBRANE PROTEIN 164"/>
    <property type="match status" value="1"/>
</dbReference>
<feature type="transmembrane region" description="Helical" evidence="1">
    <location>
        <begin position="125"/>
        <end position="147"/>
    </location>
</feature>
<feature type="transmembrane region" description="Helical" evidence="1">
    <location>
        <begin position="6"/>
        <end position="23"/>
    </location>
</feature>
<feature type="transmembrane region" description="Helical" evidence="1">
    <location>
        <begin position="67"/>
        <end position="85"/>
    </location>
</feature>
<evidence type="ECO:0000313" key="2">
    <source>
        <dbReference type="EMBL" id="KAK9510948.1"/>
    </source>
</evidence>
<proteinExistence type="predicted"/>
<dbReference type="PANTHER" id="PTHR20948">
    <property type="entry name" value="TRANSMEMBRANE PROTEIN 164"/>
    <property type="match status" value="1"/>
</dbReference>
<sequence>MKARTLETISVLLIFGPLFVWGVRNLTPLNIDCQERREPTMKRILLVAMCLIWGIEIGFKFSSRTVIFLFNPCHITTALQIYLLAARPSKRVGAIFRFQMNCMNGAVLALAFPELDALNLPFETWLYWIQHTMMMVIPLYLLHLGVYQVEPLSDLSWSLVSYCILVFYHFVILQGIGLPARVNLNHMLCPAIRDPFDGPWYRPIATAHQAILCPLLSKLFAYIGTSGQKKEIYRKDKYY</sequence>
<organism evidence="2 3">
    <name type="scientific">Rhynocoris fuscipes</name>
    <dbReference type="NCBI Taxonomy" id="488301"/>
    <lineage>
        <taxon>Eukaryota</taxon>
        <taxon>Metazoa</taxon>
        <taxon>Ecdysozoa</taxon>
        <taxon>Arthropoda</taxon>
        <taxon>Hexapoda</taxon>
        <taxon>Insecta</taxon>
        <taxon>Pterygota</taxon>
        <taxon>Neoptera</taxon>
        <taxon>Paraneoptera</taxon>
        <taxon>Hemiptera</taxon>
        <taxon>Heteroptera</taxon>
        <taxon>Panheteroptera</taxon>
        <taxon>Cimicomorpha</taxon>
        <taxon>Reduviidae</taxon>
        <taxon>Harpactorinae</taxon>
        <taxon>Harpactorini</taxon>
        <taxon>Rhynocoris</taxon>
    </lineage>
</organism>
<keyword evidence="1" id="KW-0472">Membrane</keyword>
<dbReference type="Proteomes" id="UP001461498">
    <property type="component" value="Unassembled WGS sequence"/>
</dbReference>
<keyword evidence="1" id="KW-0812">Transmembrane</keyword>
<feature type="transmembrane region" description="Helical" evidence="1">
    <location>
        <begin position="200"/>
        <end position="225"/>
    </location>
</feature>
<dbReference type="Pfam" id="PF14808">
    <property type="entry name" value="TMEM164"/>
    <property type="match status" value="1"/>
</dbReference>
<keyword evidence="3" id="KW-1185">Reference proteome</keyword>
<evidence type="ECO:0008006" key="4">
    <source>
        <dbReference type="Google" id="ProtNLM"/>
    </source>
</evidence>
<reference evidence="2 3" key="1">
    <citation type="submission" date="2022-12" db="EMBL/GenBank/DDBJ databases">
        <title>Chromosome-level genome assembly of true bugs.</title>
        <authorList>
            <person name="Ma L."/>
            <person name="Li H."/>
        </authorList>
    </citation>
    <scope>NUCLEOTIDE SEQUENCE [LARGE SCALE GENOMIC DNA]</scope>
    <source>
        <strain evidence="2">Lab_2022b</strain>
    </source>
</reference>
<feature type="transmembrane region" description="Helical" evidence="1">
    <location>
        <begin position="159"/>
        <end position="180"/>
    </location>
</feature>
<feature type="transmembrane region" description="Helical" evidence="1">
    <location>
        <begin position="44"/>
        <end position="61"/>
    </location>
</feature>
<name>A0AAW1DP78_9HEMI</name>
<protein>
    <recommendedName>
        <fullName evidence="4">Transmembrane protein 164</fullName>
    </recommendedName>
</protein>
<feature type="transmembrane region" description="Helical" evidence="1">
    <location>
        <begin position="94"/>
        <end position="113"/>
    </location>
</feature>
<keyword evidence="1" id="KW-1133">Transmembrane helix</keyword>
<dbReference type="EMBL" id="JAPXFL010000002">
    <property type="protein sequence ID" value="KAK9510948.1"/>
    <property type="molecule type" value="Genomic_DNA"/>
</dbReference>
<dbReference type="InterPro" id="IPR026508">
    <property type="entry name" value="TMEM164"/>
</dbReference>